<evidence type="ECO:0008006" key="2">
    <source>
        <dbReference type="Google" id="ProtNLM"/>
    </source>
</evidence>
<proteinExistence type="predicted"/>
<name>A0A6J5LAS5_9CAUD</name>
<protein>
    <recommendedName>
        <fullName evidence="2">Baseplate wedge subunit</fullName>
    </recommendedName>
</protein>
<dbReference type="EMBL" id="LR796237">
    <property type="protein sequence ID" value="CAB4130356.1"/>
    <property type="molecule type" value="Genomic_DNA"/>
</dbReference>
<gene>
    <name evidence="1" type="ORF">UFOVP116_406</name>
</gene>
<organism evidence="1">
    <name type="scientific">uncultured Caudovirales phage</name>
    <dbReference type="NCBI Taxonomy" id="2100421"/>
    <lineage>
        <taxon>Viruses</taxon>
        <taxon>Duplodnaviria</taxon>
        <taxon>Heunggongvirae</taxon>
        <taxon>Uroviricota</taxon>
        <taxon>Caudoviricetes</taxon>
        <taxon>Peduoviridae</taxon>
        <taxon>Maltschvirus</taxon>
        <taxon>Maltschvirus maltsch</taxon>
    </lineage>
</organism>
<sequence length="1127" mass="126764">MAISTRQSSMLAAEDWQKVYQTFKEADFQSYDFETLRKSMIDYLRLYYPEDFNDFIESSEYIALIDLIAFLGQSLAFRGDLNARENFIDTAARRDSVLKLARLVSYVPKRNVAASGLLKVVSVTTTESIFDSDGVSLMGMPIVWNDAANSNWLEQFVTVLNSSLVVSQRIGKPGNSASINGIKTDEYQINTVNNTIPVFPLTSAVEGVSLPFEVVSCSSTNSVNLFETSPSVKSKFNLVMRNDRLGNNSVNTGYFVYFKQGILQSQVVTLVEGIPNRVINVNVSNINNTDIWLFKLNAAGDISEEWSQVPAITGNNIAYSNLSNINRKIFQVVSRADDQIDLVFGDGVFAEIPQGNYKIFYRTSIGTNYKISPSEIQNKSVNIKYVSKTGRVETLTLTCSLQSTVVNASARETSEEIRQRAPQQYYTQNRIVTGEDYNIFPFTAFSNIVKAKAVNRTSSGISRYLDVVDSAGKYSSTNIFGSDGWLYSDETLGNFAFEFTTNNDILRILRENINNILRRKEMKNFYYEKFNTYFPLDLFWHTSTVLTNQTSGYFTDQAQRPLQIGSYANDDKQYIRPGCLLKFKAPTGQYFDAGGYLRTGKPTRSKDRLEIYASVRTVVEDGSNQGTGALDDGTGPVILNEIIPTGAILSEIIPTFVTVLNSVTEQSLIANISLYRNFGLRYDIQTGEFKLIKVEDLDTTGPFSLDYAGDTSGSAKDASWLIRFDTNGILYNVIYRQLNFVFESKMETRFYFDPTLRIFDPKTAQVITDYIKVLGVNTAPDSSAAIGRDYDLQVHGTFLESDGFTDNTRIKVTYTDSDQDSVPDQIDFFRKIVNPTVNPQYKYVFFKLTRDSYGHSRYSPVDTESVCSDYPTAAAIQLVVNTFNPGQLFFATYEKKFYAMQVTGSTRALVQLDNLIYRIGRGNLRFQYRHNSPGNRRIDPSPNNLIDLYVLTKNFNAEYRAWLLDNTGKIKAPVPPTSEELRLEFGSLDNYKPVSDTLLYSAASFKPLFGPRAIPELRATFKVIKNPSVNVSDSEIKSKMIESINNYFEIGNWEFGDTFYFSELSSYLHQVMAPNVASIILVPQNESMQFGSLYQVNSEPHEIVISAATVDNIEIISAVTASQLNQN</sequence>
<evidence type="ECO:0000313" key="1">
    <source>
        <dbReference type="EMBL" id="CAB4130356.1"/>
    </source>
</evidence>
<accession>A0A6J5LAS5</accession>
<reference evidence="1" key="1">
    <citation type="submission" date="2020-04" db="EMBL/GenBank/DDBJ databases">
        <authorList>
            <person name="Chiriac C."/>
            <person name="Salcher M."/>
            <person name="Ghai R."/>
            <person name="Kavagutti S V."/>
        </authorList>
    </citation>
    <scope>NUCLEOTIDE SEQUENCE</scope>
</reference>